<feature type="domain" description="ATPase AAA-type core" evidence="1">
    <location>
        <begin position="72"/>
        <end position="136"/>
    </location>
</feature>
<comment type="caution">
    <text evidence="2">The sequence shown here is derived from an EMBL/GenBank/DDBJ whole genome shotgun (WGS) entry which is preliminary data.</text>
</comment>
<dbReference type="GO" id="GO:0005524">
    <property type="term" value="F:ATP binding"/>
    <property type="evidence" value="ECO:0007669"/>
    <property type="project" value="InterPro"/>
</dbReference>
<name>A0AAN6G4Y7_9BASI</name>
<proteinExistence type="predicted"/>
<dbReference type="GO" id="GO:0016887">
    <property type="term" value="F:ATP hydrolysis activity"/>
    <property type="evidence" value="ECO:0007669"/>
    <property type="project" value="InterPro"/>
</dbReference>
<dbReference type="Gene3D" id="3.40.50.300">
    <property type="entry name" value="P-loop containing nucleotide triphosphate hydrolases"/>
    <property type="match status" value="1"/>
</dbReference>
<dbReference type="InterPro" id="IPR027417">
    <property type="entry name" value="P-loop_NTPase"/>
</dbReference>
<feature type="non-terminal residue" evidence="2">
    <location>
        <position position="136"/>
    </location>
</feature>
<evidence type="ECO:0000313" key="2">
    <source>
        <dbReference type="EMBL" id="KAK0517605.1"/>
    </source>
</evidence>
<dbReference type="InterPro" id="IPR003959">
    <property type="entry name" value="ATPase_AAA_core"/>
</dbReference>
<organism evidence="2 3">
    <name type="scientific">Tilletia horrida</name>
    <dbReference type="NCBI Taxonomy" id="155126"/>
    <lineage>
        <taxon>Eukaryota</taxon>
        <taxon>Fungi</taxon>
        <taxon>Dikarya</taxon>
        <taxon>Basidiomycota</taxon>
        <taxon>Ustilaginomycotina</taxon>
        <taxon>Exobasidiomycetes</taxon>
        <taxon>Tilletiales</taxon>
        <taxon>Tilletiaceae</taxon>
        <taxon>Tilletia</taxon>
    </lineage>
</organism>
<sequence length="136" mass="15131">MTRSKAAATRKVDADLRPLLDGMRCKVAAQCSFDGIVGAQSAKSSLRDVILFRRPAMRALRSRLDHASSSNILLYGPPGTGKTMLAKAMVTESQCKYLINVRASDVRSKWEGESERFIKNLFLYAQENMPCIVFID</sequence>
<keyword evidence="3" id="KW-1185">Reference proteome</keyword>
<reference evidence="2" key="1">
    <citation type="journal article" date="2023" name="PhytoFront">
        <title>Draft Genome Resources of Seven Strains of Tilletia horrida, Causal Agent of Kernel Smut of Rice.</title>
        <authorList>
            <person name="Khanal S."/>
            <person name="Antony Babu S."/>
            <person name="Zhou X.G."/>
        </authorList>
    </citation>
    <scope>NUCLEOTIDE SEQUENCE</scope>
    <source>
        <strain evidence="2">TX3</strain>
    </source>
</reference>
<dbReference type="InterPro" id="IPR050304">
    <property type="entry name" value="MT-severing_AAA_ATPase"/>
</dbReference>
<dbReference type="AlphaFoldDB" id="A0AAN6G4Y7"/>
<dbReference type="SUPFAM" id="SSF52540">
    <property type="entry name" value="P-loop containing nucleoside triphosphate hydrolases"/>
    <property type="match status" value="1"/>
</dbReference>
<accession>A0AAN6G4Y7</accession>
<gene>
    <name evidence="2" type="primary">VPS4_2</name>
    <name evidence="2" type="ORF">OC842_008057</name>
</gene>
<dbReference type="Pfam" id="PF00004">
    <property type="entry name" value="AAA"/>
    <property type="match status" value="1"/>
</dbReference>
<evidence type="ECO:0000313" key="3">
    <source>
        <dbReference type="Proteomes" id="UP001176521"/>
    </source>
</evidence>
<dbReference type="PANTHER" id="PTHR23074:SF83">
    <property type="entry name" value="VACUOLAR PROTEIN SORTING-ASSOCIATED PROTEIN 4A"/>
    <property type="match status" value="1"/>
</dbReference>
<dbReference type="Proteomes" id="UP001176521">
    <property type="component" value="Unassembled WGS sequence"/>
</dbReference>
<dbReference type="PANTHER" id="PTHR23074">
    <property type="entry name" value="AAA DOMAIN-CONTAINING"/>
    <property type="match status" value="1"/>
</dbReference>
<dbReference type="EMBL" id="JAPDMQ010001751">
    <property type="protein sequence ID" value="KAK0517605.1"/>
    <property type="molecule type" value="Genomic_DNA"/>
</dbReference>
<protein>
    <submittedName>
        <fullName evidence="2">Vacuolar protein sorting-associated protein 4</fullName>
    </submittedName>
</protein>
<evidence type="ECO:0000259" key="1">
    <source>
        <dbReference type="Pfam" id="PF00004"/>
    </source>
</evidence>